<organism evidence="2 3">
    <name type="scientific">Clostridium cadaveris</name>
    <dbReference type="NCBI Taxonomy" id="1529"/>
    <lineage>
        <taxon>Bacteria</taxon>
        <taxon>Bacillati</taxon>
        <taxon>Bacillota</taxon>
        <taxon>Clostridia</taxon>
        <taxon>Eubacteriales</taxon>
        <taxon>Clostridiaceae</taxon>
        <taxon>Clostridium</taxon>
    </lineage>
</organism>
<dbReference type="eggNOG" id="COG1285">
    <property type="taxonomic scope" value="Bacteria"/>
</dbReference>
<gene>
    <name evidence="2" type="ORF">SAMN04487885_10311</name>
</gene>
<accession>A0A1I2JT75</accession>
<name>A0A1I2JT75_9CLOT</name>
<keyword evidence="1" id="KW-0812">Transmembrane</keyword>
<evidence type="ECO:0008006" key="4">
    <source>
        <dbReference type="Google" id="ProtNLM"/>
    </source>
</evidence>
<keyword evidence="1" id="KW-0472">Membrane</keyword>
<reference evidence="2 3" key="1">
    <citation type="submission" date="2016-10" db="EMBL/GenBank/DDBJ databases">
        <authorList>
            <person name="de Groot N.N."/>
        </authorList>
    </citation>
    <scope>NUCLEOTIDE SEQUENCE [LARGE SCALE GENOMIC DNA]</scope>
    <source>
        <strain evidence="2 3">NLAE-zl-G419</strain>
    </source>
</reference>
<proteinExistence type="predicted"/>
<dbReference type="RefSeq" id="WP_081670239.1">
    <property type="nucleotide sequence ID" value="NZ_BAAACD010000003.1"/>
</dbReference>
<dbReference type="AlphaFoldDB" id="A0A1I2JT75"/>
<feature type="transmembrane region" description="Helical" evidence="1">
    <location>
        <begin position="104"/>
        <end position="137"/>
    </location>
</feature>
<dbReference type="EMBL" id="FOOE01000003">
    <property type="protein sequence ID" value="SFF57100.1"/>
    <property type="molecule type" value="Genomic_DNA"/>
</dbReference>
<dbReference type="STRING" id="1529.SAMN04487885_10311"/>
<dbReference type="InterPro" id="IPR032531">
    <property type="entry name" value="DUF4956"/>
</dbReference>
<dbReference type="Pfam" id="PF16316">
    <property type="entry name" value="DUF4956"/>
    <property type="match status" value="1"/>
</dbReference>
<dbReference type="Proteomes" id="UP000182135">
    <property type="component" value="Unassembled WGS sequence"/>
</dbReference>
<protein>
    <recommendedName>
        <fullName evidence="4">DUF4956 domain-containing protein</fullName>
    </recommendedName>
</protein>
<evidence type="ECO:0000256" key="1">
    <source>
        <dbReference type="SAM" id="Phobius"/>
    </source>
</evidence>
<sequence length="222" mass="24620">MSKFIEFFTGSSLSNPYIVTPIALMFSLAFTMILSGFMLIVYKRCHNSLTYNKNFNVTLLMLSFISTVLLALVQNNPLLSLGVLGSLSICRVRTNTKDPRDIGFIFWALTIGISSAVGAFAIGILSSLTLGCVLIVFDRTVKKKKSLMMVVRGAKSQIDSVQEMLRKTPGSIIQSKNIFMDSFELVYELRVKPKEEEFIISILNDMEGIQGVNILAPETKVA</sequence>
<keyword evidence="1" id="KW-1133">Transmembrane helix</keyword>
<keyword evidence="3" id="KW-1185">Reference proteome</keyword>
<evidence type="ECO:0000313" key="2">
    <source>
        <dbReference type="EMBL" id="SFF57100.1"/>
    </source>
</evidence>
<evidence type="ECO:0000313" key="3">
    <source>
        <dbReference type="Proteomes" id="UP000182135"/>
    </source>
</evidence>
<feature type="transmembrane region" description="Helical" evidence="1">
    <location>
        <begin position="17"/>
        <end position="42"/>
    </location>
</feature>
<dbReference type="GeneID" id="90545379"/>
<feature type="transmembrane region" description="Helical" evidence="1">
    <location>
        <begin position="54"/>
        <end position="73"/>
    </location>
</feature>